<dbReference type="GO" id="GO:0008324">
    <property type="term" value="F:monoatomic cation transmembrane transporter activity"/>
    <property type="evidence" value="ECO:0007669"/>
    <property type="project" value="InterPro"/>
</dbReference>
<evidence type="ECO:0000313" key="9">
    <source>
        <dbReference type="EMBL" id="AFA38973.1"/>
    </source>
</evidence>
<evidence type="ECO:0000256" key="7">
    <source>
        <dbReference type="SAM" id="Phobius"/>
    </source>
</evidence>
<feature type="transmembrane region" description="Helical" evidence="7">
    <location>
        <begin position="477"/>
        <end position="499"/>
    </location>
</feature>
<keyword evidence="3 7" id="KW-0812">Transmembrane</keyword>
<dbReference type="GO" id="GO:0006813">
    <property type="term" value="P:potassium ion transport"/>
    <property type="evidence" value="ECO:0007669"/>
    <property type="project" value="InterPro"/>
</dbReference>
<evidence type="ECO:0000256" key="1">
    <source>
        <dbReference type="ARBA" id="ARBA00004141"/>
    </source>
</evidence>
<evidence type="ECO:0000256" key="5">
    <source>
        <dbReference type="ARBA" id="ARBA00022989"/>
    </source>
</evidence>
<dbReference type="eggNOG" id="arCOG01970">
    <property type="taxonomic scope" value="Archaea"/>
</dbReference>
<organism evidence="9 10">
    <name type="scientific">Pyrobaculum oguniense (strain DSM 13380 / JCM 10595 / TE7)</name>
    <dbReference type="NCBI Taxonomy" id="698757"/>
    <lineage>
        <taxon>Archaea</taxon>
        <taxon>Thermoproteota</taxon>
        <taxon>Thermoprotei</taxon>
        <taxon>Thermoproteales</taxon>
        <taxon>Thermoproteaceae</taxon>
        <taxon>Pyrobaculum</taxon>
    </lineage>
</organism>
<dbReference type="Pfam" id="PF03600">
    <property type="entry name" value="CitMHS"/>
    <property type="match status" value="1"/>
</dbReference>
<evidence type="ECO:0000256" key="2">
    <source>
        <dbReference type="ARBA" id="ARBA00022448"/>
    </source>
</evidence>
<dbReference type="Gene3D" id="3.30.70.1450">
    <property type="entry name" value="Regulator of K+ conductance, C-terminal domain"/>
    <property type="match status" value="1"/>
</dbReference>
<dbReference type="KEGG" id="pog:Pogu_0946"/>
<gene>
    <name evidence="9" type="ordered locus">Pogu_0946</name>
</gene>
<evidence type="ECO:0000256" key="4">
    <source>
        <dbReference type="ARBA" id="ARBA00022737"/>
    </source>
</evidence>
<feature type="transmembrane region" description="Helical" evidence="7">
    <location>
        <begin position="200"/>
        <end position="227"/>
    </location>
</feature>
<feature type="transmembrane region" description="Helical" evidence="7">
    <location>
        <begin position="395"/>
        <end position="412"/>
    </location>
</feature>
<dbReference type="STRING" id="698757.Pogu_0946"/>
<dbReference type="HOGENOM" id="CLU_509633_0_0_2"/>
<feature type="transmembrane region" description="Helical" evidence="7">
    <location>
        <begin position="119"/>
        <end position="149"/>
    </location>
</feature>
<evidence type="ECO:0000256" key="6">
    <source>
        <dbReference type="ARBA" id="ARBA00023136"/>
    </source>
</evidence>
<dbReference type="Pfam" id="PF02080">
    <property type="entry name" value="TrkA_C"/>
    <property type="match status" value="1"/>
</dbReference>
<dbReference type="InterPro" id="IPR006037">
    <property type="entry name" value="RCK_C"/>
</dbReference>
<evidence type="ECO:0000313" key="10">
    <source>
        <dbReference type="Proteomes" id="UP000009062"/>
    </source>
</evidence>
<evidence type="ECO:0000259" key="8">
    <source>
        <dbReference type="PROSITE" id="PS51202"/>
    </source>
</evidence>
<protein>
    <submittedName>
        <fullName evidence="9">Di-and tricarboxylate transporter</fullName>
    </submittedName>
</protein>
<feature type="transmembrane region" description="Helical" evidence="7">
    <location>
        <begin position="543"/>
        <end position="563"/>
    </location>
</feature>
<dbReference type="PANTHER" id="PTHR43652:SF2">
    <property type="entry name" value="BASIC AMINO ACID ANTIPORTER YFCC-RELATED"/>
    <property type="match status" value="1"/>
</dbReference>
<dbReference type="InterPro" id="IPR004680">
    <property type="entry name" value="Cit_transptr-like_dom"/>
</dbReference>
<feature type="domain" description="RCK C-terminal" evidence="8">
    <location>
        <begin position="298"/>
        <end position="381"/>
    </location>
</feature>
<dbReference type="AlphaFoldDB" id="H6Q8G6"/>
<keyword evidence="10" id="KW-1185">Reference proteome</keyword>
<dbReference type="PANTHER" id="PTHR43652">
    <property type="entry name" value="BASIC AMINO ACID ANTIPORTER YFCC-RELATED"/>
    <property type="match status" value="1"/>
</dbReference>
<feature type="transmembrane region" description="Helical" evidence="7">
    <location>
        <begin position="446"/>
        <end position="465"/>
    </location>
</feature>
<name>H6Q8G6_PYROT</name>
<dbReference type="Proteomes" id="UP000009062">
    <property type="component" value="Chromosome"/>
</dbReference>
<comment type="subcellular location">
    <subcellularLocation>
        <location evidence="1">Membrane</location>
        <topology evidence="1">Multi-pass membrane protein</topology>
    </subcellularLocation>
</comment>
<accession>H6Q8G6</accession>
<keyword evidence="6 7" id="KW-0472">Membrane</keyword>
<dbReference type="SUPFAM" id="SSF116726">
    <property type="entry name" value="TrkA C-terminal domain-like"/>
    <property type="match status" value="1"/>
</dbReference>
<dbReference type="PROSITE" id="PS51202">
    <property type="entry name" value="RCK_C"/>
    <property type="match status" value="1"/>
</dbReference>
<feature type="transmembrane region" description="Helical" evidence="7">
    <location>
        <begin position="80"/>
        <end position="99"/>
    </location>
</feature>
<evidence type="ECO:0000256" key="3">
    <source>
        <dbReference type="ARBA" id="ARBA00022692"/>
    </source>
</evidence>
<keyword evidence="2" id="KW-0813">Transport</keyword>
<feature type="transmembrane region" description="Helical" evidence="7">
    <location>
        <begin position="511"/>
        <end position="531"/>
    </location>
</feature>
<dbReference type="InterPro" id="IPR051679">
    <property type="entry name" value="DASS-Related_Transporters"/>
</dbReference>
<feature type="transmembrane region" description="Helical" evidence="7">
    <location>
        <begin position="56"/>
        <end position="73"/>
    </location>
</feature>
<feature type="transmembrane region" description="Helical" evidence="7">
    <location>
        <begin position="161"/>
        <end position="180"/>
    </location>
</feature>
<reference evidence="9 10" key="1">
    <citation type="journal article" date="2012" name="Stand. Genomic Sci.">
        <title>Complete genome sequence of Pyrobaculum oguniense.</title>
        <authorList>
            <person name="Bernick D.L."/>
            <person name="Karplus K."/>
            <person name="Lui L.M."/>
            <person name="Coker J.K."/>
            <person name="Murphy J.N."/>
            <person name="Chan P.P."/>
            <person name="Cozen A.E."/>
            <person name="Lowe T.M."/>
        </authorList>
    </citation>
    <scope>NUCLEOTIDE SEQUENCE [LARGE SCALE GENOMIC DNA]</scope>
    <source>
        <strain evidence="9 10">TE7</strain>
    </source>
</reference>
<dbReference type="EMBL" id="CP003316">
    <property type="protein sequence ID" value="AFA38973.1"/>
    <property type="molecule type" value="Genomic_DNA"/>
</dbReference>
<feature type="transmembrane region" description="Helical" evidence="7">
    <location>
        <begin position="30"/>
        <end position="50"/>
    </location>
</feature>
<feature type="transmembrane region" description="Helical" evidence="7">
    <location>
        <begin position="418"/>
        <end position="434"/>
    </location>
</feature>
<keyword evidence="4" id="KW-0677">Repeat</keyword>
<sequence length="564" mass="60510">MGDGRVVVRIRHIHVAVDGGILKKGLGRGCVDIGFLATLSAVVATVALSFRYRADIVSFTSLMILVLAGVYEMGEALSFLISPAVIVLFGSMVLSGVIADSGLLDRLARYVSIKARHIAVASLLLYFVAGVASGFVSDVAIVLAMAVLISDVARRLGAPPAAYVIPLAFAVALGGRLTMVGNAGNVILLDIYQSTTGEGLSIFAFTLPAFLALAISIPLLLLISFYARRFVPQLSTAVKFVVAQAEVGEALDGKSRKEVEKAYRVKILSKDRFLLKYSVVLIKIAAGDIPSLMASKDLRLTPLGNNKGEDTEFLIVTPRSRLVGKTLSLEQIHKVFPVSIIGVVPSGPIQSLETYTFRPGDEILVMGDEKEIERLAAFYRLERSKTLVRAFNPRLAASGLGGLFAAVALSQFMPTPQAFIIGTFIALLGGGRAVERLYQYVSWETLVYVGSFLAIGNAAAKIDLLKPITPLLHVQEYLFVIGLLFTNTLGLIPSAVLIGPYLTTKEALMTYVLATIPTLLPQAHPAIYIVYREYGLSLKNFLKISIPATAATALATATAIYLLF</sequence>
<dbReference type="InterPro" id="IPR036721">
    <property type="entry name" value="RCK_C_sf"/>
</dbReference>
<keyword evidence="5 7" id="KW-1133">Transmembrane helix</keyword>
<proteinExistence type="predicted"/>
<dbReference type="eggNOG" id="arCOG00237">
    <property type="taxonomic scope" value="Archaea"/>
</dbReference>
<dbReference type="GO" id="GO:0005886">
    <property type="term" value="C:plasma membrane"/>
    <property type="evidence" value="ECO:0007669"/>
    <property type="project" value="TreeGrafter"/>
</dbReference>